<dbReference type="InterPro" id="IPR024975">
    <property type="entry name" value="NOV_C"/>
</dbReference>
<dbReference type="InterPro" id="IPR027417">
    <property type="entry name" value="P-loop_NTPase"/>
</dbReference>
<dbReference type="GO" id="GO:0004386">
    <property type="term" value="F:helicase activity"/>
    <property type="evidence" value="ECO:0007669"/>
    <property type="project" value="UniProtKB-KW"/>
</dbReference>
<dbReference type="InterPro" id="IPR049730">
    <property type="entry name" value="SNF2/RAD54-like_C"/>
</dbReference>
<name>A0A326UD57_THEHA</name>
<evidence type="ECO:0000256" key="1">
    <source>
        <dbReference type="ARBA" id="ARBA00022741"/>
    </source>
</evidence>
<dbReference type="InterPro" id="IPR057342">
    <property type="entry name" value="DEXDc_RapA"/>
</dbReference>
<feature type="region of interest" description="Disordered" evidence="5">
    <location>
        <begin position="966"/>
        <end position="987"/>
    </location>
</feature>
<keyword evidence="1" id="KW-0547">Nucleotide-binding</keyword>
<dbReference type="Gene3D" id="3.40.50.10810">
    <property type="entry name" value="Tandem AAA-ATPase domain"/>
    <property type="match status" value="1"/>
</dbReference>
<dbReference type="AlphaFoldDB" id="A0A326UD57"/>
<sequence>MALLEELRPGMQIKGLLPQKTVTLIDVKAYGSAVEITFKDANGQPGSQLLYAREAAALEIISTDTLWKFDADGAHFRLISEAYRIHLAHLFDPLVAVHSSLIDPLPHQITAVYSTMLSRQPLRYLLADDPGAGKTVMTGLLLKELLIRGDLHRCLIVAPGSLVEQWQDELKQKFDLRFEILTRDRLENSFSGNIFQDLPLCIARLDMLARNEETQELLKQCEWDLVVVDEAHKLSATVFSGEVKYTRRYQLGDMLGQRTRHFLLLTATPHNGKAEDFSLFMRLLDHDRFEGTHRESHETPEVSDLMRHMLKEELFTFEGTRLFPERKAYVVNYTLSGPEKQLYEEVTDYVKNEFDRADSLEQKSRRGTIGFALTILQRRLASSPEAIYQSLRRRKERLQKRLDDALQMHADETAPLALPRDLPLFESDELEELEELPDAELEKTEDLVVDQASAARTIAELKAEILRLARLEELALRVRWSGTDRKWEELANLLQSDAMFDNEHHRHKLVLFTEHKDTLNYLADRIQILLGRPEAVVTIHGGMRREERLAAQHAFTQNKDILILIATDAAGEGINLQRAHLMVNYDLPWNPNRLEQRFGRIHRIGQTEVCHLWNLVAHETREGEVFHTLLKKLERENEALGGKVFDVLGKLHFADRSLKDLIVEAIRYGNDPAVRARTFQKVESALDHRHVLELLEQRALVREVMDVARVRQVREEMERAAARRLQPHFIEAFFLAACEHFGMRCSQYEPHRYQIRHVPLALRKWGQATRNMILESYERIAFEKKLLTLPGKPPAELIYPGHPLLDAMLHLLLERYQGLLKQGAVLVDPLDQSEEPRVLFYLEHTIQEAAPDASGRHHVVSRQLHFLEINRAGEVRTAGYAPFLDYRALEDEELSVAEELKAQPWLRADLEERVRAYAIEHLVPHHFREVEQRRKEHIRKTRQAVHERLTREAMYWDARSVDLLEKEEQGKPNARQNSQQARQRAEELRLRRDQRLAELEHAEHLSVLPPVVVGCALILPVGLLRKHIEAQPSPNISRDTAIVEHIAMQTVMAIEQEKGYIPRDVSSDKCGYDIESRIPGSGKLRFIEVKGRQKGAETITVTKNEILTALNKPEDFFLAIVEVDGERTTTWYVQCPFERKPDFKATSVNYSLKAMVRGVPPVCRIKGS</sequence>
<dbReference type="OrthoDB" id="9814088at2"/>
<feature type="domain" description="Helicase ATP-binding" evidence="6">
    <location>
        <begin position="115"/>
        <end position="287"/>
    </location>
</feature>
<evidence type="ECO:0000259" key="7">
    <source>
        <dbReference type="PROSITE" id="PS51194"/>
    </source>
</evidence>
<dbReference type="InterPro" id="IPR001650">
    <property type="entry name" value="Helicase_C-like"/>
</dbReference>
<dbReference type="Pfam" id="PF00271">
    <property type="entry name" value="Helicase_C"/>
    <property type="match status" value="1"/>
</dbReference>
<gene>
    <name evidence="8" type="ORF">EI42_03664</name>
</gene>
<dbReference type="RefSeq" id="WP_111324025.1">
    <property type="nucleotide sequence ID" value="NZ_BIFX01000002.1"/>
</dbReference>
<dbReference type="PROSITE" id="PS51192">
    <property type="entry name" value="HELICASE_ATP_BIND_1"/>
    <property type="match status" value="1"/>
</dbReference>
<dbReference type="CDD" id="cd18011">
    <property type="entry name" value="DEXDc_RapA"/>
    <property type="match status" value="1"/>
</dbReference>
<dbReference type="Pfam" id="PF00176">
    <property type="entry name" value="SNF2-rel_dom"/>
    <property type="match status" value="1"/>
</dbReference>
<dbReference type="InterPro" id="IPR014001">
    <property type="entry name" value="Helicase_ATP-bd"/>
</dbReference>
<dbReference type="Gene3D" id="3.40.50.300">
    <property type="entry name" value="P-loop containing nucleotide triphosphate hydrolases"/>
    <property type="match status" value="1"/>
</dbReference>
<evidence type="ECO:0000256" key="4">
    <source>
        <dbReference type="ARBA" id="ARBA00022840"/>
    </source>
</evidence>
<dbReference type="SUPFAM" id="SSF52540">
    <property type="entry name" value="P-loop containing nucleoside triphosphate hydrolases"/>
    <property type="match status" value="2"/>
</dbReference>
<dbReference type="SMART" id="SM00487">
    <property type="entry name" value="DEXDc"/>
    <property type="match status" value="1"/>
</dbReference>
<dbReference type="SMART" id="SM00490">
    <property type="entry name" value="HELICc"/>
    <property type="match status" value="1"/>
</dbReference>
<dbReference type="EMBL" id="QKUF01000013">
    <property type="protein sequence ID" value="PZW27101.1"/>
    <property type="molecule type" value="Genomic_DNA"/>
</dbReference>
<evidence type="ECO:0000256" key="3">
    <source>
        <dbReference type="ARBA" id="ARBA00022806"/>
    </source>
</evidence>
<accession>A0A326UD57</accession>
<feature type="compositionally biased region" description="Low complexity" evidence="5">
    <location>
        <begin position="973"/>
        <end position="982"/>
    </location>
</feature>
<feature type="domain" description="Helicase C-terminal" evidence="7">
    <location>
        <begin position="486"/>
        <end position="659"/>
    </location>
</feature>
<keyword evidence="2" id="KW-0378">Hydrolase</keyword>
<evidence type="ECO:0000259" key="6">
    <source>
        <dbReference type="PROSITE" id="PS51192"/>
    </source>
</evidence>
<keyword evidence="3" id="KW-0347">Helicase</keyword>
<evidence type="ECO:0000313" key="8">
    <source>
        <dbReference type="EMBL" id="PZW27101.1"/>
    </source>
</evidence>
<organism evidence="8 9">
    <name type="scientific">Thermosporothrix hazakensis</name>
    <dbReference type="NCBI Taxonomy" id="644383"/>
    <lineage>
        <taxon>Bacteria</taxon>
        <taxon>Bacillati</taxon>
        <taxon>Chloroflexota</taxon>
        <taxon>Ktedonobacteria</taxon>
        <taxon>Ktedonobacterales</taxon>
        <taxon>Thermosporotrichaceae</taxon>
        <taxon>Thermosporothrix</taxon>
    </lineage>
</organism>
<keyword evidence="9" id="KW-1185">Reference proteome</keyword>
<dbReference type="PROSITE" id="PS51194">
    <property type="entry name" value="HELICASE_CTER"/>
    <property type="match status" value="1"/>
</dbReference>
<dbReference type="GO" id="GO:0016787">
    <property type="term" value="F:hydrolase activity"/>
    <property type="evidence" value="ECO:0007669"/>
    <property type="project" value="UniProtKB-KW"/>
</dbReference>
<dbReference type="PANTHER" id="PTHR10799">
    <property type="entry name" value="SNF2/RAD54 HELICASE FAMILY"/>
    <property type="match status" value="1"/>
</dbReference>
<evidence type="ECO:0000256" key="5">
    <source>
        <dbReference type="SAM" id="MobiDB-lite"/>
    </source>
</evidence>
<dbReference type="Pfam" id="PF13020">
    <property type="entry name" value="NOV_C"/>
    <property type="match status" value="1"/>
</dbReference>
<protein>
    <submittedName>
        <fullName evidence="8">SNF2 domain-containing protein</fullName>
    </submittedName>
</protein>
<dbReference type="CDD" id="cd18793">
    <property type="entry name" value="SF2_C_SNF"/>
    <property type="match status" value="1"/>
</dbReference>
<evidence type="ECO:0000313" key="9">
    <source>
        <dbReference type="Proteomes" id="UP000248806"/>
    </source>
</evidence>
<keyword evidence="4" id="KW-0067">ATP-binding</keyword>
<comment type="caution">
    <text evidence="8">The sequence shown here is derived from an EMBL/GenBank/DDBJ whole genome shotgun (WGS) entry which is preliminary data.</text>
</comment>
<proteinExistence type="predicted"/>
<dbReference type="GO" id="GO:0005524">
    <property type="term" value="F:ATP binding"/>
    <property type="evidence" value="ECO:0007669"/>
    <property type="project" value="UniProtKB-KW"/>
</dbReference>
<evidence type="ECO:0000256" key="2">
    <source>
        <dbReference type="ARBA" id="ARBA00022801"/>
    </source>
</evidence>
<dbReference type="InterPro" id="IPR000330">
    <property type="entry name" value="SNF2_N"/>
</dbReference>
<dbReference type="InterPro" id="IPR038718">
    <property type="entry name" value="SNF2-like_sf"/>
</dbReference>
<dbReference type="Proteomes" id="UP000248806">
    <property type="component" value="Unassembled WGS sequence"/>
</dbReference>
<reference evidence="8 9" key="1">
    <citation type="submission" date="2018-06" db="EMBL/GenBank/DDBJ databases">
        <title>Genomic Encyclopedia of Archaeal and Bacterial Type Strains, Phase II (KMG-II): from individual species to whole genera.</title>
        <authorList>
            <person name="Goeker M."/>
        </authorList>
    </citation>
    <scope>NUCLEOTIDE SEQUENCE [LARGE SCALE GENOMIC DNA]</scope>
    <source>
        <strain evidence="8 9">ATCC BAA-1881</strain>
    </source>
</reference>